<keyword evidence="3" id="KW-1185">Reference proteome</keyword>
<dbReference type="Proteomes" id="UP001054945">
    <property type="component" value="Unassembled WGS sequence"/>
</dbReference>
<proteinExistence type="predicted"/>
<comment type="caution">
    <text evidence="2">The sequence shown here is derived from an EMBL/GenBank/DDBJ whole genome shotgun (WGS) entry which is preliminary data.</text>
</comment>
<organism evidence="2 3">
    <name type="scientific">Caerostris extrusa</name>
    <name type="common">Bark spider</name>
    <name type="synonym">Caerostris bankana</name>
    <dbReference type="NCBI Taxonomy" id="172846"/>
    <lineage>
        <taxon>Eukaryota</taxon>
        <taxon>Metazoa</taxon>
        <taxon>Ecdysozoa</taxon>
        <taxon>Arthropoda</taxon>
        <taxon>Chelicerata</taxon>
        <taxon>Arachnida</taxon>
        <taxon>Araneae</taxon>
        <taxon>Araneomorphae</taxon>
        <taxon>Entelegynae</taxon>
        <taxon>Araneoidea</taxon>
        <taxon>Araneidae</taxon>
        <taxon>Caerostris</taxon>
    </lineage>
</organism>
<accession>A0AAV4TRY2</accession>
<sequence length="256" mass="30143">MRNSLQQNLSSNMTPRINHLCKPKKLNCRSPDASFKRAFRVTDVSVKIVRCKVFSVFYGWTYLNEIAMDIYKKYYLNNKYIDYNDLYSCHIVSPNTSLTREMFKCRLSDMIRNLVIEDQKTAKETRLLFIENQPLLLSESIDKKTCESLQIGHFKVRISKDSRVEKLAERKWKNKQAIQLKNPVAKKKKMAVTHKNTPKNSPAKKKQNKKESSHLKKQERNITSKNVYSDLFKKHCIKDLSVRLDRANIHFHEGEN</sequence>
<evidence type="ECO:0000313" key="2">
    <source>
        <dbReference type="EMBL" id="GIY48955.1"/>
    </source>
</evidence>
<evidence type="ECO:0000256" key="1">
    <source>
        <dbReference type="SAM" id="MobiDB-lite"/>
    </source>
</evidence>
<evidence type="ECO:0000313" key="3">
    <source>
        <dbReference type="Proteomes" id="UP001054945"/>
    </source>
</evidence>
<feature type="region of interest" description="Disordered" evidence="1">
    <location>
        <begin position="185"/>
        <end position="220"/>
    </location>
</feature>
<gene>
    <name evidence="2" type="ORF">CEXT_458461</name>
</gene>
<feature type="compositionally biased region" description="Basic and acidic residues" evidence="1">
    <location>
        <begin position="209"/>
        <end position="220"/>
    </location>
</feature>
<protein>
    <submittedName>
        <fullName evidence="2">Uncharacterized protein</fullName>
    </submittedName>
</protein>
<dbReference type="AlphaFoldDB" id="A0AAV4TRY2"/>
<name>A0AAV4TRY2_CAEEX</name>
<reference evidence="2 3" key="1">
    <citation type="submission" date="2021-06" db="EMBL/GenBank/DDBJ databases">
        <title>Caerostris extrusa draft genome.</title>
        <authorList>
            <person name="Kono N."/>
            <person name="Arakawa K."/>
        </authorList>
    </citation>
    <scope>NUCLEOTIDE SEQUENCE [LARGE SCALE GENOMIC DNA]</scope>
</reference>
<dbReference type="EMBL" id="BPLR01011776">
    <property type="protein sequence ID" value="GIY48955.1"/>
    <property type="molecule type" value="Genomic_DNA"/>
</dbReference>